<proteinExistence type="predicted"/>
<keyword evidence="4" id="KW-1185">Reference proteome</keyword>
<gene>
    <name evidence="3" type="ORF">GCM10010406_43340</name>
</gene>
<evidence type="ECO:0000313" key="4">
    <source>
        <dbReference type="Proteomes" id="UP001501358"/>
    </source>
</evidence>
<comment type="caution">
    <text evidence="3">The sequence shown here is derived from an EMBL/GenBank/DDBJ whole genome shotgun (WGS) entry which is preliminary data.</text>
</comment>
<reference evidence="4" key="1">
    <citation type="journal article" date="2019" name="Int. J. Syst. Evol. Microbiol.">
        <title>The Global Catalogue of Microorganisms (GCM) 10K type strain sequencing project: providing services to taxonomists for standard genome sequencing and annotation.</title>
        <authorList>
            <consortium name="The Broad Institute Genomics Platform"/>
            <consortium name="The Broad Institute Genome Sequencing Center for Infectious Disease"/>
            <person name="Wu L."/>
            <person name="Ma J."/>
        </authorList>
    </citation>
    <scope>NUCLEOTIDE SEQUENCE [LARGE SCALE GENOMIC DNA]</scope>
    <source>
        <strain evidence="4">JCM 6307</strain>
    </source>
</reference>
<dbReference type="Pfam" id="PF05901">
    <property type="entry name" value="Excalibur"/>
    <property type="match status" value="1"/>
</dbReference>
<feature type="compositionally biased region" description="Gly residues" evidence="1">
    <location>
        <begin position="221"/>
        <end position="243"/>
    </location>
</feature>
<feature type="domain" description="Excalibur calcium-binding" evidence="2">
    <location>
        <begin position="246"/>
        <end position="282"/>
    </location>
</feature>
<evidence type="ECO:0000259" key="2">
    <source>
        <dbReference type="SMART" id="SM00894"/>
    </source>
</evidence>
<protein>
    <submittedName>
        <fullName evidence="3">DUF1524 domain-containing protein</fullName>
    </submittedName>
</protein>
<dbReference type="Proteomes" id="UP001501358">
    <property type="component" value="Unassembled WGS sequence"/>
</dbReference>
<dbReference type="InterPro" id="IPR011089">
    <property type="entry name" value="GmrSD_C"/>
</dbReference>
<accession>A0ABP5ZRG5</accession>
<sequence length="283" mass="28918">MLAAALALAGCTPAGDGPAPGGGTGAGGAGTAAAALGELAVAPAGSSSGYERDEFGRAWADTDDNGCGTRDDILARDLTGVDREDGCTVVSGTLTDPYTGTRIRFERGRSRIDIDHVVALSDAWPKGASEWDRSRRTRFANDPLNLLAVEARANRTKGDGDATEWLPPDESFHCAYVARQVAVKKKYELAVTKAEKAAMEKVLADCPGERLPTGGKPQAPDGGGDGDGSGSTGSTGGSGGSGGTVEYANCDAVREAGKAPLHRGDPGYTERLDRDGDGVACSD</sequence>
<dbReference type="InterPro" id="IPR008613">
    <property type="entry name" value="Excalibur_Ca-bd_domain"/>
</dbReference>
<dbReference type="Pfam" id="PF07510">
    <property type="entry name" value="GmrSD_C"/>
    <property type="match status" value="1"/>
</dbReference>
<organism evidence="3 4">
    <name type="scientific">Streptomyces thermolineatus</name>
    <dbReference type="NCBI Taxonomy" id="44033"/>
    <lineage>
        <taxon>Bacteria</taxon>
        <taxon>Bacillati</taxon>
        <taxon>Actinomycetota</taxon>
        <taxon>Actinomycetes</taxon>
        <taxon>Kitasatosporales</taxon>
        <taxon>Streptomycetaceae</taxon>
        <taxon>Streptomyces</taxon>
    </lineage>
</organism>
<dbReference type="EMBL" id="BAAATA010000031">
    <property type="protein sequence ID" value="GAA2502208.1"/>
    <property type="molecule type" value="Genomic_DNA"/>
</dbReference>
<dbReference type="SMART" id="SM00894">
    <property type="entry name" value="Excalibur"/>
    <property type="match status" value="1"/>
</dbReference>
<dbReference type="PANTHER" id="PTHR24094:SF15">
    <property type="entry name" value="AMP-DEPENDENT SYNTHETASE_LIGASE DOMAIN-CONTAINING PROTEIN-RELATED"/>
    <property type="match status" value="1"/>
</dbReference>
<evidence type="ECO:0000313" key="3">
    <source>
        <dbReference type="EMBL" id="GAA2502208.1"/>
    </source>
</evidence>
<feature type="region of interest" description="Disordered" evidence="1">
    <location>
        <begin position="208"/>
        <end position="283"/>
    </location>
</feature>
<feature type="compositionally biased region" description="Basic and acidic residues" evidence="1">
    <location>
        <begin position="252"/>
        <end position="277"/>
    </location>
</feature>
<dbReference type="PANTHER" id="PTHR24094">
    <property type="entry name" value="SECRETED PROTEIN"/>
    <property type="match status" value="1"/>
</dbReference>
<evidence type="ECO:0000256" key="1">
    <source>
        <dbReference type="SAM" id="MobiDB-lite"/>
    </source>
</evidence>
<name>A0ABP5ZRG5_9ACTN</name>